<feature type="active site" evidence="9">
    <location>
        <position position="151"/>
    </location>
</feature>
<reference evidence="12" key="2">
    <citation type="journal article" date="2019" name="MicrobiologyOpen">
        <title>High-quality draft genome sequence of Gaiella occulta isolated from a 150 meter deep mineral water borehole and comparison with the genome sequences of other deep-branching lineages of the phylum Actinobacteria.</title>
        <authorList>
            <person name="Severino R."/>
            <person name="Froufe H.J.C."/>
            <person name="Barroso C."/>
            <person name="Albuquerque L."/>
            <person name="Lobo-da-Cunha A."/>
            <person name="da Costa M.S."/>
            <person name="Egas C."/>
        </authorList>
    </citation>
    <scope>NUCLEOTIDE SEQUENCE [LARGE SCALE GENOMIC DNA]</scope>
    <source>
        <strain evidence="12">F2-233</strain>
    </source>
</reference>
<name>A0A7M2YYF3_9ACTN</name>
<dbReference type="HAMAP" id="MF_00161">
    <property type="entry name" value="LspA"/>
    <property type="match status" value="1"/>
</dbReference>
<dbReference type="PRINTS" id="PR00781">
    <property type="entry name" value="LIPOSIGPTASE"/>
</dbReference>
<comment type="function">
    <text evidence="9">This protein specifically catalyzes the removal of signal peptides from prolipoproteins.</text>
</comment>
<sequence length="197" mass="20352">MIEPARSEPPRVPDIRVGSATNALQPISSAERPLGAGLPQWASLLVVAATAGAADQLTKWTVSSRLGLGDTATTIGPLSIRYVQNSGIAFGLFAGSTSAVIVLTAVAVAAMLVFFARAAQSHPLLPVSLGLAIGGSVSNLVDRVRLGHVTDFLDFAYWPAFNLADTFIVVGVGLLFASFVAADRTSPRVGAAPLSRL</sequence>
<evidence type="ECO:0000256" key="4">
    <source>
        <dbReference type="ARBA" id="ARBA00022692"/>
    </source>
</evidence>
<comment type="catalytic activity">
    <reaction evidence="9">
        <text>Release of signal peptides from bacterial membrane prolipoproteins. Hydrolyzes -Xaa-Yaa-Zaa-|-(S,diacylglyceryl)Cys-, in which Xaa is hydrophobic (preferably Leu), and Yaa (Ala or Ser) and Zaa (Gly or Ala) have small, neutral side chains.</text>
        <dbReference type="EC" id="3.4.23.36"/>
    </reaction>
</comment>
<keyword evidence="8 9" id="KW-0472">Membrane</keyword>
<evidence type="ECO:0000256" key="1">
    <source>
        <dbReference type="ARBA" id="ARBA00006139"/>
    </source>
</evidence>
<keyword evidence="4 9" id="KW-0812">Transmembrane</keyword>
<feature type="transmembrane region" description="Helical" evidence="9">
    <location>
        <begin position="161"/>
        <end position="182"/>
    </location>
</feature>
<dbReference type="GO" id="GO:0005886">
    <property type="term" value="C:plasma membrane"/>
    <property type="evidence" value="ECO:0007669"/>
    <property type="project" value="UniProtKB-SubCell"/>
</dbReference>
<feature type="transmembrane region" description="Helical" evidence="9">
    <location>
        <begin position="88"/>
        <end position="116"/>
    </location>
</feature>
<evidence type="ECO:0000256" key="2">
    <source>
        <dbReference type="ARBA" id="ARBA00022475"/>
    </source>
</evidence>
<dbReference type="Proteomes" id="UP000254134">
    <property type="component" value="Unassembled WGS sequence"/>
</dbReference>
<dbReference type="GO" id="GO:0006508">
    <property type="term" value="P:proteolysis"/>
    <property type="evidence" value="ECO:0007669"/>
    <property type="project" value="UniProtKB-KW"/>
</dbReference>
<organism evidence="11 12">
    <name type="scientific">Gaiella occulta</name>
    <dbReference type="NCBI Taxonomy" id="1002870"/>
    <lineage>
        <taxon>Bacteria</taxon>
        <taxon>Bacillati</taxon>
        <taxon>Actinomycetota</taxon>
        <taxon>Thermoleophilia</taxon>
        <taxon>Gaiellales</taxon>
        <taxon>Gaiellaceae</taxon>
        <taxon>Gaiella</taxon>
    </lineage>
</organism>
<evidence type="ECO:0000256" key="5">
    <source>
        <dbReference type="ARBA" id="ARBA00022750"/>
    </source>
</evidence>
<dbReference type="InterPro" id="IPR001872">
    <property type="entry name" value="Peptidase_A8"/>
</dbReference>
<dbReference type="PANTHER" id="PTHR33695">
    <property type="entry name" value="LIPOPROTEIN SIGNAL PEPTIDASE"/>
    <property type="match status" value="1"/>
</dbReference>
<dbReference type="EC" id="3.4.23.36" evidence="9"/>
<evidence type="ECO:0000256" key="9">
    <source>
        <dbReference type="HAMAP-Rule" id="MF_00161"/>
    </source>
</evidence>
<comment type="subcellular location">
    <subcellularLocation>
        <location evidence="9">Cell membrane</location>
        <topology evidence="9">Multi-pass membrane protein</topology>
    </subcellularLocation>
</comment>
<dbReference type="NCBIfam" id="TIGR00077">
    <property type="entry name" value="lspA"/>
    <property type="match status" value="1"/>
</dbReference>
<protein>
    <recommendedName>
        <fullName evidence="9">Lipoprotein signal peptidase</fullName>
        <ecNumber evidence="9">3.4.23.36</ecNumber>
    </recommendedName>
    <alternativeName>
        <fullName evidence="9">Prolipoprotein signal peptidase</fullName>
    </alternativeName>
    <alternativeName>
        <fullName evidence="9">Signal peptidase II</fullName>
        <shortName evidence="9">SPase II</shortName>
    </alternativeName>
</protein>
<evidence type="ECO:0000313" key="12">
    <source>
        <dbReference type="Proteomes" id="UP000254134"/>
    </source>
</evidence>
<keyword evidence="6 9" id="KW-0378">Hydrolase</keyword>
<feature type="active site" evidence="9">
    <location>
        <position position="165"/>
    </location>
</feature>
<dbReference type="PANTHER" id="PTHR33695:SF1">
    <property type="entry name" value="LIPOPROTEIN SIGNAL PEPTIDASE"/>
    <property type="match status" value="1"/>
</dbReference>
<proteinExistence type="inferred from homology"/>
<comment type="similarity">
    <text evidence="1 9 10">Belongs to the peptidase A8 family.</text>
</comment>
<dbReference type="EMBL" id="QQZY01000002">
    <property type="protein sequence ID" value="RDI75187.1"/>
    <property type="molecule type" value="Genomic_DNA"/>
</dbReference>
<evidence type="ECO:0000313" key="11">
    <source>
        <dbReference type="EMBL" id="RDI75187.1"/>
    </source>
</evidence>
<keyword evidence="12" id="KW-1185">Reference proteome</keyword>
<evidence type="ECO:0000256" key="8">
    <source>
        <dbReference type="ARBA" id="ARBA00023136"/>
    </source>
</evidence>
<keyword evidence="3 9" id="KW-0645">Protease</keyword>
<comment type="caution">
    <text evidence="11">The sequence shown here is derived from an EMBL/GenBank/DDBJ whole genome shotgun (WGS) entry which is preliminary data.</text>
</comment>
<comment type="pathway">
    <text evidence="9">Protein modification; lipoprotein biosynthesis (signal peptide cleavage).</text>
</comment>
<keyword evidence="2 9" id="KW-1003">Cell membrane</keyword>
<evidence type="ECO:0000256" key="10">
    <source>
        <dbReference type="RuleBase" id="RU004181"/>
    </source>
</evidence>
<evidence type="ECO:0000256" key="7">
    <source>
        <dbReference type="ARBA" id="ARBA00022989"/>
    </source>
</evidence>
<gene>
    <name evidence="9" type="primary">lspA</name>
    <name evidence="11" type="ORF">Gocc_0985</name>
</gene>
<evidence type="ECO:0000256" key="6">
    <source>
        <dbReference type="ARBA" id="ARBA00022801"/>
    </source>
</evidence>
<comment type="caution">
    <text evidence="9">Lacks conserved residue(s) required for the propagation of feature annotation.</text>
</comment>
<dbReference type="AlphaFoldDB" id="A0A7M2YYF3"/>
<evidence type="ECO:0000256" key="3">
    <source>
        <dbReference type="ARBA" id="ARBA00022670"/>
    </source>
</evidence>
<keyword evidence="7 9" id="KW-1133">Transmembrane helix</keyword>
<dbReference type="Pfam" id="PF01252">
    <property type="entry name" value="Peptidase_A8"/>
    <property type="match status" value="1"/>
</dbReference>
<accession>A0A7M2YYF3</accession>
<reference evidence="11 12" key="1">
    <citation type="submission" date="2018-07" db="EMBL/GenBank/DDBJ databases">
        <title>High-quality-draft genome sequence of Gaiella occulta.</title>
        <authorList>
            <person name="Severino R."/>
            <person name="Froufe H.J.C."/>
            <person name="Rainey F.A."/>
            <person name="Barroso C."/>
            <person name="Albuquerque L."/>
            <person name="Lobo-Da-Cunha A."/>
            <person name="Da Costa M.S."/>
            <person name="Egas C."/>
        </authorList>
    </citation>
    <scope>NUCLEOTIDE SEQUENCE [LARGE SCALE GENOMIC DNA]</scope>
    <source>
        <strain evidence="11 12">F2-233</strain>
    </source>
</reference>
<dbReference type="UniPathway" id="UPA00665"/>
<keyword evidence="5 9" id="KW-0064">Aspartyl protease</keyword>
<dbReference type="GO" id="GO:0004190">
    <property type="term" value="F:aspartic-type endopeptidase activity"/>
    <property type="evidence" value="ECO:0007669"/>
    <property type="project" value="UniProtKB-UniRule"/>
</dbReference>
<dbReference type="RefSeq" id="WP_181813378.1">
    <property type="nucleotide sequence ID" value="NZ_QQZY01000002.1"/>
</dbReference>